<organism evidence="2">
    <name type="scientific">Brassica cretica</name>
    <name type="common">Mustard</name>
    <dbReference type="NCBI Taxonomy" id="69181"/>
    <lineage>
        <taxon>Eukaryota</taxon>
        <taxon>Viridiplantae</taxon>
        <taxon>Streptophyta</taxon>
        <taxon>Embryophyta</taxon>
        <taxon>Tracheophyta</taxon>
        <taxon>Spermatophyta</taxon>
        <taxon>Magnoliopsida</taxon>
        <taxon>eudicotyledons</taxon>
        <taxon>Gunneridae</taxon>
        <taxon>Pentapetalae</taxon>
        <taxon>rosids</taxon>
        <taxon>malvids</taxon>
        <taxon>Brassicales</taxon>
        <taxon>Brassicaceae</taxon>
        <taxon>Brassiceae</taxon>
        <taxon>Brassica</taxon>
    </lineage>
</organism>
<dbReference type="EMBL" id="QGKY02002305">
    <property type="protein sequence ID" value="KAF2533873.1"/>
    <property type="molecule type" value="Genomic_DNA"/>
</dbReference>
<name>A0A8S9FIW4_BRACR</name>
<feature type="compositionally biased region" description="Basic and acidic residues" evidence="1">
    <location>
        <begin position="1"/>
        <end position="30"/>
    </location>
</feature>
<reference evidence="2" key="1">
    <citation type="submission" date="2019-12" db="EMBL/GenBank/DDBJ databases">
        <title>Genome sequencing and annotation of Brassica cretica.</title>
        <authorList>
            <person name="Studholme D.J."/>
            <person name="Sarris P.F."/>
        </authorList>
    </citation>
    <scope>NUCLEOTIDE SEQUENCE</scope>
    <source>
        <strain evidence="2">PFS-102/07</strain>
        <tissue evidence="2">Leaf</tissue>
    </source>
</reference>
<gene>
    <name evidence="2" type="ORF">F2Q70_00033470</name>
</gene>
<feature type="region of interest" description="Disordered" evidence="1">
    <location>
        <begin position="1"/>
        <end position="42"/>
    </location>
</feature>
<protein>
    <submittedName>
        <fullName evidence="2">Uncharacterized protein</fullName>
    </submittedName>
</protein>
<proteinExistence type="predicted"/>
<sequence length="109" mass="12340">MAEEEGKLNLEGTPKEREGKLKDLEGKQLREEEEDTQTAEEDKLKLVGMPIAAESIVLVGTEMVRSMVEMNMEMEQAVLSIEVLEGHMVVLMAQTRNFVSEYKKQILSL</sequence>
<evidence type="ECO:0000256" key="1">
    <source>
        <dbReference type="SAM" id="MobiDB-lite"/>
    </source>
</evidence>
<dbReference type="AlphaFoldDB" id="A0A8S9FIW4"/>
<comment type="caution">
    <text evidence="2">The sequence shown here is derived from an EMBL/GenBank/DDBJ whole genome shotgun (WGS) entry which is preliminary data.</text>
</comment>
<evidence type="ECO:0000313" key="2">
    <source>
        <dbReference type="EMBL" id="KAF2533873.1"/>
    </source>
</evidence>
<accession>A0A8S9FIW4</accession>